<evidence type="ECO:0000313" key="2">
    <source>
        <dbReference type="EMBL" id="OIQ92613.1"/>
    </source>
</evidence>
<organism evidence="2">
    <name type="scientific">mine drainage metagenome</name>
    <dbReference type="NCBI Taxonomy" id="410659"/>
    <lineage>
        <taxon>unclassified sequences</taxon>
        <taxon>metagenomes</taxon>
        <taxon>ecological metagenomes</taxon>
    </lineage>
</organism>
<accession>A0A1J5RWV4</accession>
<dbReference type="PANTHER" id="PTHR30024:SF48">
    <property type="entry name" value="ABC TRANSPORTER SUBSTRATE-BINDING PROTEIN"/>
    <property type="match status" value="1"/>
</dbReference>
<proteinExistence type="predicted"/>
<dbReference type="Pfam" id="PF09084">
    <property type="entry name" value="NMT1"/>
    <property type="match status" value="1"/>
</dbReference>
<dbReference type="Gene3D" id="3.40.190.10">
    <property type="entry name" value="Periplasmic binding protein-like II"/>
    <property type="match status" value="2"/>
</dbReference>
<sequence length="307" mass="34033">MHFLVKLPVLRASFEATGSARWLMQTIVRLALDRRNGFQLDLALSDDRVKGTLQATEARLSAGEVDFIDTDWLSIARCRRTGLKITGAVPYGAIFGGLVAPVSSQIHTLGDLPGKTIGVVRRLDKNWLLLRASCRAMQGFDPEQVCDLVEVGSKSVLRERLCSGDLDAALLFWHQIPLLVSDGEFREVCDLTHLLPGQGGGDVPSTFFVFRDELVETKPELIGGFAAALRAAYQLLYEDAIAWQEASGCLGSEWRVLRSKWLSRVRLNWRLGMREDLTKLTNYLRASHVGAEFNSLPEGTLSASFLK</sequence>
<dbReference type="PANTHER" id="PTHR30024">
    <property type="entry name" value="ALIPHATIC SULFONATES-BINDING PROTEIN-RELATED"/>
    <property type="match status" value="1"/>
</dbReference>
<reference evidence="2" key="1">
    <citation type="submission" date="2016-10" db="EMBL/GenBank/DDBJ databases">
        <title>Sequence of Gallionella enrichment culture.</title>
        <authorList>
            <person name="Poehlein A."/>
            <person name="Muehling M."/>
            <person name="Daniel R."/>
        </authorList>
    </citation>
    <scope>NUCLEOTIDE SEQUENCE</scope>
</reference>
<evidence type="ECO:0000259" key="1">
    <source>
        <dbReference type="Pfam" id="PF09084"/>
    </source>
</evidence>
<protein>
    <submittedName>
        <fullName evidence="2">NMT1/THI5 like protein</fullName>
    </submittedName>
</protein>
<dbReference type="SUPFAM" id="SSF53850">
    <property type="entry name" value="Periplasmic binding protein-like II"/>
    <property type="match status" value="1"/>
</dbReference>
<feature type="domain" description="SsuA/THI5-like" evidence="1">
    <location>
        <begin position="59"/>
        <end position="239"/>
    </location>
</feature>
<dbReference type="EMBL" id="MLJW01000227">
    <property type="protein sequence ID" value="OIQ92613.1"/>
    <property type="molecule type" value="Genomic_DNA"/>
</dbReference>
<dbReference type="AlphaFoldDB" id="A0A1J5RWV4"/>
<name>A0A1J5RWV4_9ZZZZ</name>
<gene>
    <name evidence="2" type="ORF">GALL_254360</name>
</gene>
<comment type="caution">
    <text evidence="2">The sequence shown here is derived from an EMBL/GenBank/DDBJ whole genome shotgun (WGS) entry which is preliminary data.</text>
</comment>
<dbReference type="InterPro" id="IPR015168">
    <property type="entry name" value="SsuA/THI5"/>
</dbReference>